<sequence>MHGGEVTGNEIMESTPKEEENSDLQVGEESFVVEAQIPNMDVSIQLAVFSGTAVHGEQVKGVYDTSKSYEGTPHICPQSRDEIEAKGASLVVNKGFKFEDLAPSVGSPLTDFQFARAATKGKQFDYLHSKDLLYHHHTLTLHCFDHHEYYANNEDKMKGAKWRKNPSKAAPDHWQEGQHLPKFSPSDSESSKRVTQRCGKLLSFAFTQFSFGSITWAISCEGKIEVTWKNGWLLDIVQDRAATFHSHMICGSANKLAAMQVIPVIKVSNFQFEATSKRSTITGYEEESTHEKETSHDTNMDLQLAVIFRSARHLWLKEGIHNVEDEQDWRAAKGEQISTLSVLGQPLCDWYVHFPSLAYKPSGSFITGVEAEFVCSMLKVEQARFNLATPSKEGLFTNDARLDFWDYKLAVMSFHRTAITCFSSSYIVLAVISKKAASKGDDFQFCKLHSIIFELGFVANIPRVNLRHIMDHGLRCVVKLVAAINKQPKDHILVIQTNKLEQSNGYLQQGNVLDSFILEHMGMLLCQFCVRAERCWRIGDDKGQEIVPMYGKDDSTFSALEYSPFQEKFQFCMISYDPREGLPTRAEFVLASSSWIGNTRRKYLAAHIEESLVILDTNNFSWNTESAVMKLCRKVISDFSFPFAIFVVWGNGSALSNVDFQFLKQTLNTQVACWLLGTLKGSLGYFFSHLMGSIEGVLAAIHTQARALFLAYCASSFGSRDDPLQQGSIFDALSFLYTYIVNFQWSMRAEFCACMGSGINCIAEFSGTAPCHFLLRQDLMKKGEESILPFPKIGRHWFKAAISSFAATKVVVIIYDSHLYYSFVFIFMVEELSFTLRNNVDARIKLEINVACQIHGDFSDFWSIFGMTAVGLLVMTTIELHGQPREFKKDWGSQCKVLFLHQLFHLTGTGAHLWMFFSMDTLAVGHENWHLLEGKQIWEGRTVMSPFPGHY</sequence>
<dbReference type="Proteomes" id="UP000824469">
    <property type="component" value="Unassembled WGS sequence"/>
</dbReference>
<protein>
    <submittedName>
        <fullName evidence="2">Uncharacterized protein</fullName>
    </submittedName>
</protein>
<evidence type="ECO:0000313" key="3">
    <source>
        <dbReference type="Proteomes" id="UP000824469"/>
    </source>
</evidence>
<dbReference type="EMBL" id="JAHRHJ020003221">
    <property type="protein sequence ID" value="KAH9292224.1"/>
    <property type="molecule type" value="Genomic_DNA"/>
</dbReference>
<accession>A0AA38F4N3</accession>
<organism evidence="2 3">
    <name type="scientific">Taxus chinensis</name>
    <name type="common">Chinese yew</name>
    <name type="synonym">Taxus wallichiana var. chinensis</name>
    <dbReference type="NCBI Taxonomy" id="29808"/>
    <lineage>
        <taxon>Eukaryota</taxon>
        <taxon>Viridiplantae</taxon>
        <taxon>Streptophyta</taxon>
        <taxon>Embryophyta</taxon>
        <taxon>Tracheophyta</taxon>
        <taxon>Spermatophyta</taxon>
        <taxon>Pinopsida</taxon>
        <taxon>Pinidae</taxon>
        <taxon>Conifers II</taxon>
        <taxon>Cupressales</taxon>
        <taxon>Taxaceae</taxon>
        <taxon>Taxus</taxon>
    </lineage>
</organism>
<evidence type="ECO:0000256" key="1">
    <source>
        <dbReference type="SAM" id="MobiDB-lite"/>
    </source>
</evidence>
<comment type="caution">
    <text evidence="2">The sequence shown here is derived from an EMBL/GenBank/DDBJ whole genome shotgun (WGS) entry which is preliminary data.</text>
</comment>
<feature type="region of interest" description="Disordered" evidence="1">
    <location>
        <begin position="160"/>
        <end position="191"/>
    </location>
</feature>
<feature type="region of interest" description="Disordered" evidence="1">
    <location>
        <begin position="1"/>
        <end position="25"/>
    </location>
</feature>
<keyword evidence="3" id="KW-1185">Reference proteome</keyword>
<reference evidence="2 3" key="1">
    <citation type="journal article" date="2021" name="Nat. Plants">
        <title>The Taxus genome provides insights into paclitaxel biosynthesis.</title>
        <authorList>
            <person name="Xiong X."/>
            <person name="Gou J."/>
            <person name="Liao Q."/>
            <person name="Li Y."/>
            <person name="Zhou Q."/>
            <person name="Bi G."/>
            <person name="Li C."/>
            <person name="Du R."/>
            <person name="Wang X."/>
            <person name="Sun T."/>
            <person name="Guo L."/>
            <person name="Liang H."/>
            <person name="Lu P."/>
            <person name="Wu Y."/>
            <person name="Zhang Z."/>
            <person name="Ro D.K."/>
            <person name="Shang Y."/>
            <person name="Huang S."/>
            <person name="Yan J."/>
        </authorList>
    </citation>
    <scope>NUCLEOTIDE SEQUENCE [LARGE SCALE GENOMIC DNA]</scope>
    <source>
        <strain evidence="2">Ta-2019</strain>
    </source>
</reference>
<proteinExistence type="predicted"/>
<dbReference type="AlphaFoldDB" id="A0AA38F4N3"/>
<name>A0AA38F4N3_TAXCH</name>
<gene>
    <name evidence="2" type="ORF">KI387_042596</name>
</gene>
<evidence type="ECO:0000313" key="2">
    <source>
        <dbReference type="EMBL" id="KAH9292224.1"/>
    </source>
</evidence>